<evidence type="ECO:0000313" key="1">
    <source>
        <dbReference type="EMBL" id="CAE7214631.1"/>
    </source>
</evidence>
<gene>
    <name evidence="1" type="ORF">PTTW11_10586</name>
</gene>
<name>A0A6S6WDZ5_9PLEO</name>
<proteinExistence type="predicted"/>
<dbReference type="AlphaFoldDB" id="A0A6S6WDZ5"/>
<evidence type="ECO:0000313" key="2">
    <source>
        <dbReference type="Proteomes" id="UP000472372"/>
    </source>
</evidence>
<sequence length="173" mass="18102">MHPAHLLLLALPALGATLTKRACGETTAQICFGGSNGGTAQNIDVDDISYAASYLRYLADTNGANPLWTMPPEFDCSEWGLPIADAGTVLVLAKHIKPRTNSSVTYYDLARTIDGGAEATEAQRKASLLGACGSNGGMMGVSVNAEDPVYKSPAYVASKAKPADMIIKLVRAV</sequence>
<dbReference type="EMBL" id="HG992987">
    <property type="protein sequence ID" value="CAE7214631.1"/>
    <property type="molecule type" value="Genomic_DNA"/>
</dbReference>
<organism evidence="1 2">
    <name type="scientific">Pyrenophora teres f. teres</name>
    <dbReference type="NCBI Taxonomy" id="97479"/>
    <lineage>
        <taxon>Eukaryota</taxon>
        <taxon>Fungi</taxon>
        <taxon>Dikarya</taxon>
        <taxon>Ascomycota</taxon>
        <taxon>Pezizomycotina</taxon>
        <taxon>Dothideomycetes</taxon>
        <taxon>Pleosporomycetidae</taxon>
        <taxon>Pleosporales</taxon>
        <taxon>Pleosporineae</taxon>
        <taxon>Pleosporaceae</taxon>
        <taxon>Pyrenophora</taxon>
    </lineage>
</organism>
<accession>A0A6S6WDZ5</accession>
<protein>
    <submittedName>
        <fullName evidence="1">Uncharacterized protein</fullName>
    </submittedName>
</protein>
<dbReference type="Proteomes" id="UP000472372">
    <property type="component" value="Chromosome 11"/>
</dbReference>
<reference evidence="1" key="1">
    <citation type="submission" date="2021-02" db="EMBL/GenBank/DDBJ databases">
        <authorList>
            <person name="Syme A R."/>
            <person name="Syme A R."/>
            <person name="Moolhuijzen P."/>
        </authorList>
    </citation>
    <scope>NUCLEOTIDE SEQUENCE</scope>
    <source>
        <strain evidence="1">W1-1</strain>
    </source>
</reference>